<dbReference type="InterPro" id="IPR007387">
    <property type="entry name" value="TRAP_DctQ"/>
</dbReference>
<evidence type="ECO:0000256" key="5">
    <source>
        <dbReference type="ARBA" id="ARBA00022692"/>
    </source>
</evidence>
<keyword evidence="4 9" id="KW-0997">Cell inner membrane</keyword>
<keyword evidence="12" id="KW-1185">Reference proteome</keyword>
<sequence length="163" mass="18826">MTESLKSLLPTLRRIADTLGVLFFVAAFGGFIVQVFMRYVMNRPLAWTEEFVMVAFIWAVFWAAAFMVRIKEHVSFDVLYDFLPESGRRLSAIFAMAVLLLAFGLLIPHTVDYLAFLTRKNSPVLRLPMEWIYGCYLVFLVSFAGQGLHRLIGLMGRNWRRHL</sequence>
<comment type="subunit">
    <text evidence="9">The complex comprises the extracytoplasmic solute receptor protein and the two transmembrane proteins.</text>
</comment>
<evidence type="ECO:0000256" key="4">
    <source>
        <dbReference type="ARBA" id="ARBA00022519"/>
    </source>
</evidence>
<feature type="transmembrane region" description="Helical" evidence="9">
    <location>
        <begin position="90"/>
        <end position="111"/>
    </location>
</feature>
<evidence type="ECO:0000313" key="12">
    <source>
        <dbReference type="Proteomes" id="UP000825799"/>
    </source>
</evidence>
<keyword evidence="3" id="KW-1003">Cell membrane</keyword>
<dbReference type="Proteomes" id="UP000825799">
    <property type="component" value="Chromosome"/>
</dbReference>
<evidence type="ECO:0000256" key="2">
    <source>
        <dbReference type="ARBA" id="ARBA00022448"/>
    </source>
</evidence>
<proteinExistence type="inferred from homology"/>
<evidence type="ECO:0000256" key="7">
    <source>
        <dbReference type="ARBA" id="ARBA00023136"/>
    </source>
</evidence>
<keyword evidence="5 9" id="KW-0812">Transmembrane</keyword>
<organism evidence="11 12">
    <name type="scientific">Devosia salina</name>
    <dbReference type="NCBI Taxonomy" id="2860336"/>
    <lineage>
        <taxon>Bacteria</taxon>
        <taxon>Pseudomonadati</taxon>
        <taxon>Pseudomonadota</taxon>
        <taxon>Alphaproteobacteria</taxon>
        <taxon>Hyphomicrobiales</taxon>
        <taxon>Devosiaceae</taxon>
        <taxon>Devosia</taxon>
    </lineage>
</organism>
<evidence type="ECO:0000256" key="8">
    <source>
        <dbReference type="ARBA" id="ARBA00038436"/>
    </source>
</evidence>
<feature type="domain" description="Tripartite ATP-independent periplasmic transporters DctQ component" evidence="10">
    <location>
        <begin position="31"/>
        <end position="154"/>
    </location>
</feature>
<comment type="function">
    <text evidence="9">Part of the tripartite ATP-independent periplasmic (TRAP) transport system.</text>
</comment>
<gene>
    <name evidence="11" type="ORF">K1X15_10305</name>
</gene>
<dbReference type="RefSeq" id="WP_220307345.1">
    <property type="nucleotide sequence ID" value="NZ_CP080590.1"/>
</dbReference>
<keyword evidence="2 9" id="KW-0813">Transport</keyword>
<evidence type="ECO:0000256" key="1">
    <source>
        <dbReference type="ARBA" id="ARBA00004429"/>
    </source>
</evidence>
<accession>A0ABX8WJ25</accession>
<evidence type="ECO:0000256" key="6">
    <source>
        <dbReference type="ARBA" id="ARBA00022989"/>
    </source>
</evidence>
<name>A0ABX8WJ25_9HYPH</name>
<evidence type="ECO:0000256" key="9">
    <source>
        <dbReference type="RuleBase" id="RU369079"/>
    </source>
</evidence>
<keyword evidence="6 9" id="KW-1133">Transmembrane helix</keyword>
<evidence type="ECO:0000313" key="11">
    <source>
        <dbReference type="EMBL" id="QYO78893.1"/>
    </source>
</evidence>
<dbReference type="PANTHER" id="PTHR35011:SF2">
    <property type="entry name" value="2,3-DIKETO-L-GULONATE TRAP TRANSPORTER SMALL PERMEASE PROTEIN YIAM"/>
    <property type="match status" value="1"/>
</dbReference>
<comment type="subcellular location">
    <subcellularLocation>
        <location evidence="1 9">Cell inner membrane</location>
        <topology evidence="1 9">Multi-pass membrane protein</topology>
    </subcellularLocation>
</comment>
<feature type="transmembrane region" description="Helical" evidence="9">
    <location>
        <begin position="51"/>
        <end position="70"/>
    </location>
</feature>
<evidence type="ECO:0000256" key="3">
    <source>
        <dbReference type="ARBA" id="ARBA00022475"/>
    </source>
</evidence>
<comment type="similarity">
    <text evidence="8 9">Belongs to the TRAP transporter small permease family.</text>
</comment>
<evidence type="ECO:0000259" key="10">
    <source>
        <dbReference type="Pfam" id="PF04290"/>
    </source>
</evidence>
<keyword evidence="7 9" id="KW-0472">Membrane</keyword>
<feature type="transmembrane region" description="Helical" evidence="9">
    <location>
        <begin position="21"/>
        <end position="39"/>
    </location>
</feature>
<dbReference type="EMBL" id="CP080590">
    <property type="protein sequence ID" value="QYO78893.1"/>
    <property type="molecule type" value="Genomic_DNA"/>
</dbReference>
<dbReference type="Pfam" id="PF04290">
    <property type="entry name" value="DctQ"/>
    <property type="match status" value="1"/>
</dbReference>
<dbReference type="InterPro" id="IPR055348">
    <property type="entry name" value="DctQ"/>
</dbReference>
<feature type="transmembrane region" description="Helical" evidence="9">
    <location>
        <begin position="131"/>
        <end position="152"/>
    </location>
</feature>
<reference evidence="11 12" key="1">
    <citation type="submission" date="2021-08" db="EMBL/GenBank/DDBJ databases">
        <title>Devosia salina sp. nov., isolated from the South China Sea sediment.</title>
        <authorList>
            <person name="Zhou Z."/>
        </authorList>
    </citation>
    <scope>NUCLEOTIDE SEQUENCE [LARGE SCALE GENOMIC DNA]</scope>
    <source>
        <strain evidence="11 12">SCS-3</strain>
    </source>
</reference>
<protein>
    <recommendedName>
        <fullName evidence="9">TRAP transporter small permease protein</fullName>
    </recommendedName>
</protein>
<dbReference type="PANTHER" id="PTHR35011">
    <property type="entry name" value="2,3-DIKETO-L-GULONATE TRAP TRANSPORTER SMALL PERMEASE PROTEIN YIAM"/>
    <property type="match status" value="1"/>
</dbReference>